<keyword evidence="3 5" id="KW-1005">Bacterial flagellum biogenesis</keyword>
<proteinExistence type="inferred from homology"/>
<feature type="domain" description="FlgD/Vpr Ig-like" evidence="7">
    <location>
        <begin position="112"/>
        <end position="181"/>
    </location>
</feature>
<name>A0A1T5BZJ6_9SPHN</name>
<feature type="region of interest" description="Disordered" evidence="6">
    <location>
        <begin position="1"/>
        <end position="29"/>
    </location>
</feature>
<feature type="compositionally biased region" description="Low complexity" evidence="6">
    <location>
        <begin position="14"/>
        <end position="25"/>
    </location>
</feature>
<gene>
    <name evidence="8" type="ORF">SAMN06295920_103423</name>
</gene>
<evidence type="ECO:0000259" key="7">
    <source>
        <dbReference type="Pfam" id="PF13860"/>
    </source>
</evidence>
<evidence type="ECO:0000256" key="1">
    <source>
        <dbReference type="ARBA" id="ARBA00010577"/>
    </source>
</evidence>
<organism evidence="8 9">
    <name type="scientific">Rhizorhabdus histidinilytica</name>
    <dbReference type="NCBI Taxonomy" id="439228"/>
    <lineage>
        <taxon>Bacteria</taxon>
        <taxon>Pseudomonadati</taxon>
        <taxon>Pseudomonadota</taxon>
        <taxon>Alphaproteobacteria</taxon>
        <taxon>Sphingomonadales</taxon>
        <taxon>Sphingomonadaceae</taxon>
        <taxon>Rhizorhabdus</taxon>
    </lineage>
</organism>
<dbReference type="GO" id="GO:0044781">
    <property type="term" value="P:bacterial-type flagellum organization"/>
    <property type="evidence" value="ECO:0007669"/>
    <property type="project" value="UniProtKB-UniRule"/>
</dbReference>
<evidence type="ECO:0000256" key="3">
    <source>
        <dbReference type="ARBA" id="ARBA00022795"/>
    </source>
</evidence>
<evidence type="ECO:0000256" key="2">
    <source>
        <dbReference type="ARBA" id="ARBA00016013"/>
    </source>
</evidence>
<dbReference type="InterPro" id="IPR005648">
    <property type="entry name" value="FlgD"/>
</dbReference>
<dbReference type="Pfam" id="PF13860">
    <property type="entry name" value="FlgD_ig"/>
    <property type="match status" value="1"/>
</dbReference>
<comment type="similarity">
    <text evidence="1 5">Belongs to the FlgD family.</text>
</comment>
<comment type="function">
    <text evidence="4 5">Required for flagellar hook formation. May act as a scaffolding protein.</text>
</comment>
<dbReference type="Gene3D" id="2.30.30.910">
    <property type="match status" value="1"/>
</dbReference>
<evidence type="ECO:0000313" key="8">
    <source>
        <dbReference type="EMBL" id="SKB52587.1"/>
    </source>
</evidence>
<dbReference type="EMBL" id="FUYM01000003">
    <property type="protein sequence ID" value="SKB52587.1"/>
    <property type="molecule type" value="Genomic_DNA"/>
</dbReference>
<evidence type="ECO:0000256" key="6">
    <source>
        <dbReference type="SAM" id="MobiDB-lite"/>
    </source>
</evidence>
<feature type="compositionally biased region" description="Polar residues" evidence="6">
    <location>
        <begin position="1"/>
        <end position="10"/>
    </location>
</feature>
<dbReference type="STRING" id="439228.SAMN06295920_103423"/>
<protein>
    <recommendedName>
        <fullName evidence="2 5">Basal-body rod modification protein FlgD</fullName>
    </recommendedName>
</protein>
<dbReference type="InterPro" id="IPR025965">
    <property type="entry name" value="FlgD/Vpr_Ig-like"/>
</dbReference>
<keyword evidence="8" id="KW-0966">Cell projection</keyword>
<reference evidence="9" key="1">
    <citation type="submission" date="2017-02" db="EMBL/GenBank/DDBJ databases">
        <authorList>
            <person name="Varghese N."/>
            <person name="Submissions S."/>
        </authorList>
    </citation>
    <scope>NUCLEOTIDE SEQUENCE [LARGE SCALE GENOMIC DNA]</scope>
    <source>
        <strain evidence="9">UM2</strain>
    </source>
</reference>
<dbReference type="RefSeq" id="WP_079647766.1">
    <property type="nucleotide sequence ID" value="NZ_FUYM01000003.1"/>
</dbReference>
<dbReference type="AlphaFoldDB" id="A0A1T5BZJ6"/>
<accession>A0A1T5BZJ6</accession>
<evidence type="ECO:0000256" key="5">
    <source>
        <dbReference type="RuleBase" id="RU362076"/>
    </source>
</evidence>
<keyword evidence="9" id="KW-1185">Reference proteome</keyword>
<dbReference type="OrthoDB" id="9785233at2"/>
<sequence>MTISTGNSYLDSLGSTKGSTTTTTKKSNESLSQNDFLKLLTTQMQTQDPFNPVDNTQMVAQMAQFSQTTGIAEMNQSLKSMVQSLQQSRVADAANWIGKAALLPSKAASALADGSFAGNVTLPDAASRVDISLVDGSGTVVYTGSATNVPAGDVPFYWDGKDQDGNPVAGPLTIVASAKDGEAKAMTDIVTSSWATVASVSSPASGSTKIVTPLGNFDPADALQLS</sequence>
<keyword evidence="8" id="KW-0282">Flagellum</keyword>
<evidence type="ECO:0000313" key="9">
    <source>
        <dbReference type="Proteomes" id="UP000189818"/>
    </source>
</evidence>
<dbReference type="Gene3D" id="2.60.40.4070">
    <property type="match status" value="1"/>
</dbReference>
<dbReference type="Pfam" id="PF03963">
    <property type="entry name" value="FlgD"/>
    <property type="match status" value="1"/>
</dbReference>
<evidence type="ECO:0000256" key="4">
    <source>
        <dbReference type="ARBA" id="ARBA00024746"/>
    </source>
</evidence>
<keyword evidence="8" id="KW-0969">Cilium</keyword>
<dbReference type="Proteomes" id="UP000189818">
    <property type="component" value="Unassembled WGS sequence"/>
</dbReference>